<evidence type="ECO:0000256" key="1">
    <source>
        <dbReference type="SAM" id="Phobius"/>
    </source>
</evidence>
<evidence type="ECO:0000313" key="3">
    <source>
        <dbReference type="Proteomes" id="UP001501237"/>
    </source>
</evidence>
<dbReference type="EMBL" id="BAAAUV010000007">
    <property type="protein sequence ID" value="GAA3212428.1"/>
    <property type="molecule type" value="Genomic_DNA"/>
</dbReference>
<feature type="transmembrane region" description="Helical" evidence="1">
    <location>
        <begin position="81"/>
        <end position="99"/>
    </location>
</feature>
<proteinExistence type="predicted"/>
<keyword evidence="3" id="KW-1185">Reference proteome</keyword>
<feature type="transmembrane region" description="Helical" evidence="1">
    <location>
        <begin position="105"/>
        <end position="128"/>
    </location>
</feature>
<reference evidence="3" key="1">
    <citation type="journal article" date="2019" name="Int. J. Syst. Evol. Microbiol.">
        <title>The Global Catalogue of Microorganisms (GCM) 10K type strain sequencing project: providing services to taxonomists for standard genome sequencing and annotation.</title>
        <authorList>
            <consortium name="The Broad Institute Genomics Platform"/>
            <consortium name="The Broad Institute Genome Sequencing Center for Infectious Disease"/>
            <person name="Wu L."/>
            <person name="Ma J."/>
        </authorList>
    </citation>
    <scope>NUCLEOTIDE SEQUENCE [LARGE SCALE GENOMIC DNA]</scope>
    <source>
        <strain evidence="3">JCM 9377</strain>
    </source>
</reference>
<feature type="transmembrane region" description="Helical" evidence="1">
    <location>
        <begin position="49"/>
        <end position="69"/>
    </location>
</feature>
<sequence length="129" mass="13521">MTAPDEQPTLSDELFGMETGGGAARVEALGVGSAWPQVFGPVPSWQTRILAAFGFVTYAIVNLIVMWVPLHDHHVSALPQAVVLVVVAFGVGSLLAWVVGGAWRAFGFGMIGGWLALTLLSLGFLTGLS</sequence>
<comment type="caution">
    <text evidence="2">The sequence shown here is derived from an EMBL/GenBank/DDBJ whole genome shotgun (WGS) entry which is preliminary data.</text>
</comment>
<gene>
    <name evidence="2" type="ORF">GCM10010468_31760</name>
</gene>
<accession>A0ABP6Q8X3</accession>
<keyword evidence="1" id="KW-0472">Membrane</keyword>
<keyword evidence="1" id="KW-0812">Transmembrane</keyword>
<dbReference type="RefSeq" id="WP_344828723.1">
    <property type="nucleotide sequence ID" value="NZ_BAAAUV010000007.1"/>
</dbReference>
<protein>
    <submittedName>
        <fullName evidence="2">Uncharacterized protein</fullName>
    </submittedName>
</protein>
<name>A0ABP6Q8X3_9ACTN</name>
<keyword evidence="1" id="KW-1133">Transmembrane helix</keyword>
<dbReference type="Proteomes" id="UP001501237">
    <property type="component" value="Unassembled WGS sequence"/>
</dbReference>
<organism evidence="2 3">
    <name type="scientific">Actinocorallia longicatena</name>
    <dbReference type="NCBI Taxonomy" id="111803"/>
    <lineage>
        <taxon>Bacteria</taxon>
        <taxon>Bacillati</taxon>
        <taxon>Actinomycetota</taxon>
        <taxon>Actinomycetes</taxon>
        <taxon>Streptosporangiales</taxon>
        <taxon>Thermomonosporaceae</taxon>
        <taxon>Actinocorallia</taxon>
    </lineage>
</organism>
<evidence type="ECO:0000313" key="2">
    <source>
        <dbReference type="EMBL" id="GAA3212428.1"/>
    </source>
</evidence>